<feature type="signal peptide" evidence="2">
    <location>
        <begin position="1"/>
        <end position="19"/>
    </location>
</feature>
<feature type="domain" description="Solute-binding protein family 3/N-terminal" evidence="3">
    <location>
        <begin position="34"/>
        <end position="256"/>
    </location>
</feature>
<dbReference type="AlphaFoldDB" id="A0A7X2KYV5"/>
<dbReference type="PANTHER" id="PTHR35936:SF19">
    <property type="entry name" value="AMINO-ACID-BINDING PROTEIN YXEM-RELATED"/>
    <property type="match status" value="1"/>
</dbReference>
<dbReference type="EMBL" id="WJXO01000001">
    <property type="protein sequence ID" value="MRN39061.1"/>
    <property type="molecule type" value="Genomic_DNA"/>
</dbReference>
<reference evidence="4" key="1">
    <citation type="journal article" name="Emerg. Infect. Dis.">
        <title>Two cases of a newly characterized neisseria species.</title>
        <authorList>
            <person name="Mustapha M."/>
            <person name="Lemos A.P.S."/>
            <person name="Harrison L.H."/>
            <person name="Vantyne D."/>
            <person name="Sacchi C.T."/>
        </authorList>
    </citation>
    <scope>NUCLEOTIDE SEQUENCE</scope>
    <source>
        <strain evidence="4">N.95.16</strain>
    </source>
</reference>
<dbReference type="Gene3D" id="3.40.190.10">
    <property type="entry name" value="Periplasmic binding protein-like II"/>
    <property type="match status" value="2"/>
</dbReference>
<organism evidence="4 5">
    <name type="scientific">Neisseria brasiliensis</name>
    <dbReference type="NCBI Taxonomy" id="2666100"/>
    <lineage>
        <taxon>Bacteria</taxon>
        <taxon>Pseudomonadati</taxon>
        <taxon>Pseudomonadota</taxon>
        <taxon>Betaproteobacteria</taxon>
        <taxon>Neisseriales</taxon>
        <taxon>Neisseriaceae</taxon>
        <taxon>Neisseria</taxon>
    </lineage>
</organism>
<keyword evidence="5" id="KW-1185">Reference proteome</keyword>
<dbReference type="SMART" id="SM00062">
    <property type="entry name" value="PBPb"/>
    <property type="match status" value="1"/>
</dbReference>
<comment type="caution">
    <text evidence="4">The sequence shown here is derived from an EMBL/GenBank/DDBJ whole genome shotgun (WGS) entry which is preliminary data.</text>
</comment>
<accession>A0A7X2KYV5</accession>
<dbReference type="RefSeq" id="WP_095503581.1">
    <property type="nucleotide sequence ID" value="NZ_WJXO01000001.1"/>
</dbReference>
<dbReference type="SUPFAM" id="SSF53850">
    <property type="entry name" value="Periplasmic binding protein-like II"/>
    <property type="match status" value="1"/>
</dbReference>
<sequence>MRKLLMAAVLSALAVQAHAAAAPDTLAKVMKSKELLVCSPGDYKPFSFDNNGKFEGIDNDLVERLAQSMGAKVKIVKSSWPTLIADFKSKCDLGVGGISITLPRQQQALMSEPYFTNGKTPLVRCEDVSKYQTAEQINQPHVRIVANPGGSNENYARTVLTSAKLTMHPENLTIFNEVAEGRADVFVTEAAEAIVKTHEHKGVLCGVNPDKPLRPAQNAWLIRDNDFRFKAYVDQFLRLEKLSGGLDQTIQRWLPR</sequence>
<proteinExistence type="predicted"/>
<protein>
    <submittedName>
        <fullName evidence="4">Transporter substrate-binding domain-containing protein</fullName>
    </submittedName>
</protein>
<name>A0A7X2KYV5_9NEIS</name>
<evidence type="ECO:0000256" key="1">
    <source>
        <dbReference type="ARBA" id="ARBA00022729"/>
    </source>
</evidence>
<dbReference type="Pfam" id="PF00497">
    <property type="entry name" value="SBP_bac_3"/>
    <property type="match status" value="1"/>
</dbReference>
<evidence type="ECO:0000259" key="3">
    <source>
        <dbReference type="SMART" id="SM00062"/>
    </source>
</evidence>
<dbReference type="InterPro" id="IPR001638">
    <property type="entry name" value="Solute-binding_3/MltF_N"/>
</dbReference>
<gene>
    <name evidence="4" type="ORF">GJU80_11400</name>
</gene>
<dbReference type="PANTHER" id="PTHR35936">
    <property type="entry name" value="MEMBRANE-BOUND LYTIC MUREIN TRANSGLYCOSYLASE F"/>
    <property type="match status" value="1"/>
</dbReference>
<dbReference type="Proteomes" id="UP000486297">
    <property type="component" value="Unassembled WGS sequence"/>
</dbReference>
<evidence type="ECO:0000256" key="2">
    <source>
        <dbReference type="SAM" id="SignalP"/>
    </source>
</evidence>
<evidence type="ECO:0000313" key="4">
    <source>
        <dbReference type="EMBL" id="MRN39061.1"/>
    </source>
</evidence>
<keyword evidence="1 2" id="KW-0732">Signal</keyword>
<evidence type="ECO:0000313" key="5">
    <source>
        <dbReference type="Proteomes" id="UP000486297"/>
    </source>
</evidence>
<feature type="chain" id="PRO_5030692160" evidence="2">
    <location>
        <begin position="20"/>
        <end position="256"/>
    </location>
</feature>